<evidence type="ECO:0000313" key="5">
    <source>
        <dbReference type="EMBL" id="ELW65010.1"/>
    </source>
</evidence>
<feature type="domain" description="RRM" evidence="4">
    <location>
        <begin position="1"/>
        <end position="85"/>
    </location>
</feature>
<protein>
    <submittedName>
        <fullName evidence="5">Putative RNA-binding protein 3</fullName>
    </submittedName>
</protein>
<dbReference type="Proteomes" id="UP000011518">
    <property type="component" value="Unassembled WGS sequence"/>
</dbReference>
<dbReference type="AlphaFoldDB" id="L9KQ13"/>
<evidence type="ECO:0000256" key="2">
    <source>
        <dbReference type="PROSITE-ProRule" id="PRU00176"/>
    </source>
</evidence>
<evidence type="ECO:0000313" key="6">
    <source>
        <dbReference type="Proteomes" id="UP000011518"/>
    </source>
</evidence>
<evidence type="ECO:0000256" key="3">
    <source>
        <dbReference type="SAM" id="MobiDB-lite"/>
    </source>
</evidence>
<dbReference type="InParanoid" id="L9KQ13"/>
<proteinExistence type="predicted"/>
<keyword evidence="1 2" id="KW-0694">RNA-binding</keyword>
<dbReference type="EMBL" id="KB320704">
    <property type="protein sequence ID" value="ELW65010.1"/>
    <property type="molecule type" value="Genomic_DNA"/>
</dbReference>
<dbReference type="PROSITE" id="PS50102">
    <property type="entry name" value="RRM"/>
    <property type="match status" value="1"/>
</dbReference>
<dbReference type="SUPFAM" id="SSF54928">
    <property type="entry name" value="RNA-binding domain, RBD"/>
    <property type="match status" value="1"/>
</dbReference>
<evidence type="ECO:0000256" key="1">
    <source>
        <dbReference type="ARBA" id="ARBA00022884"/>
    </source>
</evidence>
<dbReference type="Pfam" id="PF00076">
    <property type="entry name" value="RRM_1"/>
    <property type="match status" value="1"/>
</dbReference>
<accession>L9KQ13</accession>
<reference evidence="6" key="2">
    <citation type="journal article" date="2013" name="Nat. Commun.">
        <title>Genome of the Chinese tree shrew.</title>
        <authorList>
            <person name="Fan Y."/>
            <person name="Huang Z.Y."/>
            <person name="Cao C.C."/>
            <person name="Chen C.S."/>
            <person name="Chen Y.X."/>
            <person name="Fan D.D."/>
            <person name="He J."/>
            <person name="Hou H.L."/>
            <person name="Hu L."/>
            <person name="Hu X.T."/>
            <person name="Jiang X.T."/>
            <person name="Lai R."/>
            <person name="Lang Y.S."/>
            <person name="Liang B."/>
            <person name="Liao S.G."/>
            <person name="Mu D."/>
            <person name="Ma Y.Y."/>
            <person name="Niu Y.Y."/>
            <person name="Sun X.Q."/>
            <person name="Xia J.Q."/>
            <person name="Xiao J."/>
            <person name="Xiong Z.Q."/>
            <person name="Xu L."/>
            <person name="Yang L."/>
            <person name="Zhang Y."/>
            <person name="Zhao W."/>
            <person name="Zhao X.D."/>
            <person name="Zheng Y.T."/>
            <person name="Zhou J.M."/>
            <person name="Zhu Y.B."/>
            <person name="Zhang G.J."/>
            <person name="Wang J."/>
            <person name="Yao Y.G."/>
        </authorList>
    </citation>
    <scope>NUCLEOTIDE SEQUENCE [LARGE SCALE GENOMIC DNA]</scope>
</reference>
<dbReference type="InterPro" id="IPR000504">
    <property type="entry name" value="RRM_dom"/>
</dbReference>
<dbReference type="InterPro" id="IPR035979">
    <property type="entry name" value="RBD_domain_sf"/>
</dbReference>
<evidence type="ECO:0000259" key="4">
    <source>
        <dbReference type="PROSITE" id="PS50102"/>
    </source>
</evidence>
<feature type="region of interest" description="Disordered" evidence="3">
    <location>
        <begin position="98"/>
        <end position="148"/>
    </location>
</feature>
<sequence>MSQLVASLSLTPLFLATWKNKVLEDHLSSFRTISEVVVVKDWETQQSWDFGFNTFTNPEHASDAMRAMNEESLDSCHICADHAGKSAPGNQRGAFGARGCSYSRGSGNQRYGSDRYDSRPGKYGYGYGQSRDYSGRTQDGYGCYSGEN</sequence>
<dbReference type="InterPro" id="IPR012677">
    <property type="entry name" value="Nucleotide-bd_a/b_plait_sf"/>
</dbReference>
<keyword evidence="6" id="KW-1185">Reference proteome</keyword>
<gene>
    <name evidence="5" type="ORF">TREES_T100011935</name>
</gene>
<name>L9KQ13_TUPCH</name>
<organism evidence="5 6">
    <name type="scientific">Tupaia chinensis</name>
    <name type="common">Chinese tree shrew</name>
    <name type="synonym">Tupaia belangeri chinensis</name>
    <dbReference type="NCBI Taxonomy" id="246437"/>
    <lineage>
        <taxon>Eukaryota</taxon>
        <taxon>Metazoa</taxon>
        <taxon>Chordata</taxon>
        <taxon>Craniata</taxon>
        <taxon>Vertebrata</taxon>
        <taxon>Euteleostomi</taxon>
        <taxon>Mammalia</taxon>
        <taxon>Eutheria</taxon>
        <taxon>Euarchontoglires</taxon>
        <taxon>Scandentia</taxon>
        <taxon>Tupaiidae</taxon>
        <taxon>Tupaia</taxon>
    </lineage>
</organism>
<dbReference type="InterPro" id="IPR050441">
    <property type="entry name" value="RBM"/>
</dbReference>
<dbReference type="Gene3D" id="3.30.70.330">
    <property type="match status" value="1"/>
</dbReference>
<dbReference type="GO" id="GO:0003723">
    <property type="term" value="F:RNA binding"/>
    <property type="evidence" value="ECO:0007669"/>
    <property type="project" value="UniProtKB-UniRule"/>
</dbReference>
<dbReference type="STRING" id="246437.L9KQ13"/>
<dbReference type="PANTHER" id="PTHR48034">
    <property type="entry name" value="TRANSFORMER-2 SEX-DETERMINING PROTEIN-RELATED"/>
    <property type="match status" value="1"/>
</dbReference>
<reference evidence="6" key="1">
    <citation type="submission" date="2012-07" db="EMBL/GenBank/DDBJ databases">
        <title>Genome of the Chinese tree shrew, a rising model animal genetically related to primates.</title>
        <authorList>
            <person name="Zhang G."/>
            <person name="Fan Y."/>
            <person name="Yao Y."/>
            <person name="Huang Z."/>
        </authorList>
    </citation>
    <scope>NUCLEOTIDE SEQUENCE [LARGE SCALE GENOMIC DNA]</scope>
</reference>